<keyword evidence="4" id="KW-0378">Hydrolase</keyword>
<dbReference type="PRINTS" id="PR00446">
    <property type="entry name" value="HYDRGNUPTAKE"/>
</dbReference>
<reference evidence="5" key="1">
    <citation type="journal article" date="2023" name="Int. J. Syst. Evol. Microbiol.">
        <title>Mesoterricola silvestris gen. nov., sp. nov., Mesoterricola sediminis sp. nov., Geothrix oryzae sp. nov., Geothrix edaphica sp. nov., Geothrix rubra sp. nov., and Geothrix limicola sp. nov., six novel members of Acidobacteriota isolated from soils.</title>
        <authorList>
            <person name="Itoh H."/>
            <person name="Sugisawa Y."/>
            <person name="Mise K."/>
            <person name="Xu Z."/>
            <person name="Kuniyasu M."/>
            <person name="Ushijima N."/>
            <person name="Kawano K."/>
            <person name="Kobayashi E."/>
            <person name="Shiratori Y."/>
            <person name="Masuda Y."/>
            <person name="Senoo K."/>
        </authorList>
    </citation>
    <scope>NUCLEOTIDE SEQUENCE</scope>
    <source>
        <strain evidence="5">W786</strain>
    </source>
</reference>
<keyword evidence="6" id="KW-1185">Reference proteome</keyword>
<dbReference type="AlphaFoldDB" id="A0AA48KEY1"/>
<dbReference type="Pfam" id="PF01750">
    <property type="entry name" value="HycI"/>
    <property type="match status" value="1"/>
</dbReference>
<dbReference type="Gene3D" id="3.40.50.1450">
    <property type="entry name" value="HybD-like"/>
    <property type="match status" value="1"/>
</dbReference>
<dbReference type="GO" id="GO:0016485">
    <property type="term" value="P:protein processing"/>
    <property type="evidence" value="ECO:0007669"/>
    <property type="project" value="TreeGrafter"/>
</dbReference>
<dbReference type="PANTHER" id="PTHR30302">
    <property type="entry name" value="HYDROGENASE 1 MATURATION PROTEASE"/>
    <property type="match status" value="1"/>
</dbReference>
<organism evidence="5 6">
    <name type="scientific">Mesoterricola sediminis</name>
    <dbReference type="NCBI Taxonomy" id="2927980"/>
    <lineage>
        <taxon>Bacteria</taxon>
        <taxon>Pseudomonadati</taxon>
        <taxon>Acidobacteriota</taxon>
        <taxon>Holophagae</taxon>
        <taxon>Holophagales</taxon>
        <taxon>Holophagaceae</taxon>
        <taxon>Mesoterricola</taxon>
    </lineage>
</organism>
<dbReference type="SUPFAM" id="SSF53163">
    <property type="entry name" value="HybD-like"/>
    <property type="match status" value="1"/>
</dbReference>
<evidence type="ECO:0000256" key="4">
    <source>
        <dbReference type="ARBA" id="ARBA00022801"/>
    </source>
</evidence>
<gene>
    <name evidence="5" type="primary">hybD</name>
    <name evidence="5" type="ORF">METESE_27100</name>
</gene>
<proteinExistence type="inferred from homology"/>
<sequence>MKAPDVLVLGIGNTLLGDEGVGVHVVRALAAAPAPPGVTCLDGGTGSLVLLEPMQAAGRLVLVDATADGNPPGTVRRLRPRFSSDFPPSLAAHDIGLRDLLDSFYLLGAPEPDVALITVSIALPQDLATELSPAVAAAVPEAVAAVLRELPALPKAGPVA</sequence>
<accession>A0AA48KEY1</accession>
<dbReference type="GO" id="GO:0004190">
    <property type="term" value="F:aspartic-type endopeptidase activity"/>
    <property type="evidence" value="ECO:0007669"/>
    <property type="project" value="UniProtKB-KW"/>
</dbReference>
<dbReference type="GO" id="GO:0008047">
    <property type="term" value="F:enzyme activator activity"/>
    <property type="evidence" value="ECO:0007669"/>
    <property type="project" value="InterPro"/>
</dbReference>
<keyword evidence="2" id="KW-0645">Protease</keyword>
<dbReference type="NCBIfam" id="TIGR00072">
    <property type="entry name" value="hydrog_prot"/>
    <property type="match status" value="1"/>
</dbReference>
<comment type="similarity">
    <text evidence="1">Belongs to the peptidase A31 family.</text>
</comment>
<evidence type="ECO:0000313" key="5">
    <source>
        <dbReference type="EMBL" id="BDU77752.1"/>
    </source>
</evidence>
<evidence type="ECO:0000313" key="6">
    <source>
        <dbReference type="Proteomes" id="UP001228113"/>
    </source>
</evidence>
<protein>
    <submittedName>
        <fullName evidence="5">Hydrogenase 2 maturation endopeptidase</fullName>
    </submittedName>
</protein>
<dbReference type="KEGG" id="msea:METESE_27100"/>
<dbReference type="EMBL" id="AP027081">
    <property type="protein sequence ID" value="BDU77752.1"/>
    <property type="molecule type" value="Genomic_DNA"/>
</dbReference>
<evidence type="ECO:0000256" key="3">
    <source>
        <dbReference type="ARBA" id="ARBA00022750"/>
    </source>
</evidence>
<dbReference type="PANTHER" id="PTHR30302:SF1">
    <property type="entry name" value="HYDROGENASE 2 MATURATION PROTEASE"/>
    <property type="match status" value="1"/>
</dbReference>
<evidence type="ECO:0000256" key="2">
    <source>
        <dbReference type="ARBA" id="ARBA00022670"/>
    </source>
</evidence>
<dbReference type="RefSeq" id="WP_316410404.1">
    <property type="nucleotide sequence ID" value="NZ_AP027081.1"/>
</dbReference>
<dbReference type="Proteomes" id="UP001228113">
    <property type="component" value="Chromosome"/>
</dbReference>
<name>A0AA48KEY1_9BACT</name>
<evidence type="ECO:0000256" key="1">
    <source>
        <dbReference type="ARBA" id="ARBA00006814"/>
    </source>
</evidence>
<dbReference type="InterPro" id="IPR000671">
    <property type="entry name" value="Peptidase_A31"/>
</dbReference>
<keyword evidence="3" id="KW-0064">Aspartyl protease</keyword>
<dbReference type="InterPro" id="IPR023430">
    <property type="entry name" value="Pept_HybD-like_dom_sf"/>
</dbReference>